<dbReference type="NCBIfam" id="TIGR02118">
    <property type="entry name" value="EthD family reductase"/>
    <property type="match status" value="1"/>
</dbReference>
<dbReference type="Gene3D" id="3.30.70.100">
    <property type="match status" value="1"/>
</dbReference>
<name>A0A6J6F0U5_9ZZZZ</name>
<dbReference type="InterPro" id="IPR009799">
    <property type="entry name" value="EthD_dom"/>
</dbReference>
<dbReference type="SUPFAM" id="SSF54909">
    <property type="entry name" value="Dimeric alpha+beta barrel"/>
    <property type="match status" value="1"/>
</dbReference>
<dbReference type="AlphaFoldDB" id="A0A6J6F0U5"/>
<evidence type="ECO:0000259" key="1">
    <source>
        <dbReference type="Pfam" id="PF07110"/>
    </source>
</evidence>
<dbReference type="EMBL" id="CAEZTS010000096">
    <property type="protein sequence ID" value="CAB4582412.1"/>
    <property type="molecule type" value="Genomic_DNA"/>
</dbReference>
<dbReference type="Pfam" id="PF07110">
    <property type="entry name" value="EthD"/>
    <property type="match status" value="1"/>
</dbReference>
<protein>
    <submittedName>
        <fullName evidence="2">Unannotated protein</fullName>
    </submittedName>
</protein>
<dbReference type="PANTHER" id="PTHR40260">
    <property type="entry name" value="BLR8190 PROTEIN"/>
    <property type="match status" value="1"/>
</dbReference>
<dbReference type="GO" id="GO:0016491">
    <property type="term" value="F:oxidoreductase activity"/>
    <property type="evidence" value="ECO:0007669"/>
    <property type="project" value="InterPro"/>
</dbReference>
<dbReference type="InterPro" id="IPR011008">
    <property type="entry name" value="Dimeric_a/b-barrel"/>
</dbReference>
<evidence type="ECO:0000313" key="2">
    <source>
        <dbReference type="EMBL" id="CAB4582412.1"/>
    </source>
</evidence>
<gene>
    <name evidence="2" type="ORF">UFOPK1722_01134</name>
</gene>
<dbReference type="PANTHER" id="PTHR40260:SF2">
    <property type="entry name" value="BLR8190 PROTEIN"/>
    <property type="match status" value="1"/>
</dbReference>
<feature type="domain" description="EthD" evidence="1">
    <location>
        <begin position="17"/>
        <end position="82"/>
    </location>
</feature>
<reference evidence="2" key="1">
    <citation type="submission" date="2020-05" db="EMBL/GenBank/DDBJ databases">
        <authorList>
            <person name="Chiriac C."/>
            <person name="Salcher M."/>
            <person name="Ghai R."/>
            <person name="Kavagutti S V."/>
        </authorList>
    </citation>
    <scope>NUCLEOTIDE SEQUENCE</scope>
</reference>
<proteinExistence type="predicted"/>
<organism evidence="2">
    <name type="scientific">freshwater metagenome</name>
    <dbReference type="NCBI Taxonomy" id="449393"/>
    <lineage>
        <taxon>unclassified sequences</taxon>
        <taxon>metagenomes</taxon>
        <taxon>ecological metagenomes</taxon>
    </lineage>
</organism>
<accession>A0A6J6F0U5</accession>
<sequence length="96" mass="10325">MIKVSVYYPSSEGSTFDHDYYRNTHVPLAAKAWSPASTVIDKGVNGPYVAAVHFTFDSLEAMGAAMGSPLTAEVQADVPNYTNIVPVMQISEIVEG</sequence>